<name>A0A2K9VI10_9CAUD</name>
<proteinExistence type="predicted"/>
<gene>
    <name evidence="1" type="ORF">PsPhPollyC_gp42</name>
</gene>
<reference evidence="1 2" key="1">
    <citation type="submission" date="2018-01" db="EMBL/GenBank/DDBJ databases">
        <title>Pseudomonas phages infecting Pseudomonas sp. isolated from Prunus avium.</title>
        <authorList>
            <person name="Colberg O."/>
            <person name="Byth Carstens A."/>
        </authorList>
    </citation>
    <scope>NUCLEOTIDE SEQUENCE [LARGE SCALE GENOMIC DNA]</scope>
</reference>
<protein>
    <submittedName>
        <fullName evidence="1">Uncharacterized protein</fullName>
    </submittedName>
</protein>
<evidence type="ECO:0000313" key="1">
    <source>
        <dbReference type="EMBL" id="AUV61918.1"/>
    </source>
</evidence>
<keyword evidence="2" id="KW-1185">Reference proteome</keyword>
<evidence type="ECO:0000313" key="2">
    <source>
        <dbReference type="Proteomes" id="UP000241341"/>
    </source>
</evidence>
<organism evidence="1 2">
    <name type="scientific">Pseudomonas phage PollyC</name>
    <dbReference type="NCBI Taxonomy" id="2079290"/>
    <lineage>
        <taxon>Viruses</taxon>
        <taxon>Duplodnaviria</taxon>
        <taxon>Heunggongvirae</taxon>
        <taxon>Uroviricota</taxon>
        <taxon>Caudoviricetes</taxon>
        <taxon>Autographivirales</taxon>
        <taxon>Autonotataviridae</taxon>
        <taxon>Pollyceevirus</taxon>
        <taxon>Pollyceevirus pollyC</taxon>
    </lineage>
</organism>
<accession>A0A2K9VI10</accession>
<sequence length="83" mass="9281">MTEQEEELQFLTLSQDWDNPCPLMWDDAFLTVEHCGLMRDTEQDGFSVMSDAGFDESTGVDTALSVQHEGTMLVAGYLMLEGN</sequence>
<dbReference type="Proteomes" id="UP000241341">
    <property type="component" value="Segment"/>
</dbReference>
<dbReference type="EMBL" id="MG775261">
    <property type="protein sequence ID" value="AUV61918.1"/>
    <property type="molecule type" value="Genomic_DNA"/>
</dbReference>